<dbReference type="PATRIC" id="fig|1307436.3.peg.3644"/>
<dbReference type="RefSeq" id="WP_035331222.1">
    <property type="nucleotide sequence ID" value="NZ_APVL01000013.1"/>
</dbReference>
<dbReference type="Pfam" id="PF09501">
    <property type="entry name" value="Bac_small_YrzI"/>
    <property type="match status" value="1"/>
</dbReference>
<gene>
    <name evidence="1" type="ORF">PBF_16989</name>
</gene>
<comment type="caution">
    <text evidence="1">The sequence shown here is derived from an EMBL/GenBank/DDBJ whole genome shotgun (WGS) entry which is preliminary data.</text>
</comment>
<proteinExistence type="predicted"/>
<evidence type="ECO:0000313" key="1">
    <source>
        <dbReference type="EMBL" id="EWG09844.1"/>
    </source>
</evidence>
<evidence type="ECO:0008006" key="3">
    <source>
        <dbReference type="Google" id="ProtNLM"/>
    </source>
</evidence>
<reference evidence="1 2" key="2">
    <citation type="journal article" date="2016" name="Sci. Rep.">
        <title>A novel serine protease, Sep1, from Bacillus firmus DS-1 has nematicidal activity and degrades multiple intestinal-associated nematode proteins.</title>
        <authorList>
            <person name="Geng C."/>
            <person name="Nie X."/>
            <person name="Tang Z."/>
            <person name="Zhang Y."/>
            <person name="Lin J."/>
            <person name="Sun M."/>
            <person name="Peng D."/>
        </authorList>
    </citation>
    <scope>NUCLEOTIDE SEQUENCE [LARGE SCALE GENOMIC DNA]</scope>
    <source>
        <strain evidence="1 2">DS1</strain>
    </source>
</reference>
<dbReference type="Proteomes" id="UP000019270">
    <property type="component" value="Unassembled WGS sequence"/>
</dbReference>
<evidence type="ECO:0000313" key="2">
    <source>
        <dbReference type="Proteomes" id="UP000019270"/>
    </source>
</evidence>
<accession>W7LCW8</accession>
<dbReference type="InterPro" id="IPR012655">
    <property type="entry name" value="YrzI"/>
</dbReference>
<organism evidence="1 2">
    <name type="scientific">Cytobacillus firmus DS1</name>
    <dbReference type="NCBI Taxonomy" id="1307436"/>
    <lineage>
        <taxon>Bacteria</taxon>
        <taxon>Bacillati</taxon>
        <taxon>Bacillota</taxon>
        <taxon>Bacilli</taxon>
        <taxon>Bacillales</taxon>
        <taxon>Bacillaceae</taxon>
        <taxon>Cytobacillus</taxon>
    </lineage>
</organism>
<sequence length="64" mass="7886">MRLFCAFWQDMKEEVEYLMTLNILFLTVTIKKRHVSAEDVVREQMAKEIIEQNRDRQFSIYRPF</sequence>
<dbReference type="AlphaFoldDB" id="W7LCW8"/>
<protein>
    <recommendedName>
        <fullName evidence="3">YrzI family small protein</fullName>
    </recommendedName>
</protein>
<dbReference type="EMBL" id="APVL01000013">
    <property type="protein sequence ID" value="EWG09844.1"/>
    <property type="molecule type" value="Genomic_DNA"/>
</dbReference>
<reference evidence="2" key="1">
    <citation type="submission" date="2013-03" db="EMBL/GenBank/DDBJ databases">
        <title>Draft genome sequence of Bacillus firmus DS1.</title>
        <authorList>
            <person name="Peng D."/>
            <person name="Zhu L."/>
            <person name="Sun M."/>
        </authorList>
    </citation>
    <scope>NUCLEOTIDE SEQUENCE [LARGE SCALE GENOMIC DNA]</scope>
    <source>
        <strain evidence="2">DS1</strain>
    </source>
</reference>
<name>W7LCW8_CYTFI</name>